<gene>
    <name evidence="4" type="ORF">MECH1_V1_2152</name>
</gene>
<feature type="domain" description="HTH araC/xylS-type" evidence="3">
    <location>
        <begin position="237"/>
        <end position="335"/>
    </location>
</feature>
<dbReference type="RefSeq" id="WP_348757471.1">
    <property type="nucleotide sequence ID" value="NZ_OZ026884.1"/>
</dbReference>
<proteinExistence type="predicted"/>
<keyword evidence="5" id="KW-1185">Reference proteome</keyword>
<dbReference type="PROSITE" id="PS01124">
    <property type="entry name" value="HTH_ARAC_FAMILY_2"/>
    <property type="match status" value="1"/>
</dbReference>
<sequence length="362" mass="39452">MAQASMSHEPAAEAPPRRIAVVAFDGVEIIDLTGPMDVFALTNLGLQRAGGARENAYPIQVLAKRPGLVTTSGGLKIHADSAYSEIGDGIDTLLIPGSSDVNAVLSDSSLRDWVLAMSTRVRRLVSVCTGAFLLAEAGLLDGRRATTHWAYCDRLAADYPKVMVEPDRIFLRDGLISTSGGITSGIDLALSLVEEDWGREMALLGARYMVVFLKRPGGQSQFSGYLVSEATDRSDLRALQMWIMEHPADDLRVEVLAERMAMSPRNFARVFQEETGMTPAKFVEKARVDAARHFLGASDHRIETVAVVSGFGDAERMRRAFIRHLGINPKDYRARFGPAGPKPSPTATERYESAIRASLNAF</sequence>
<organism evidence="4 5">
    <name type="scientific">Candidatus Methylocalor cossyra</name>
    <dbReference type="NCBI Taxonomy" id="3108543"/>
    <lineage>
        <taxon>Bacteria</taxon>
        <taxon>Pseudomonadati</taxon>
        <taxon>Pseudomonadota</taxon>
        <taxon>Gammaproteobacteria</taxon>
        <taxon>Methylococcales</taxon>
        <taxon>Methylococcaceae</taxon>
        <taxon>Candidatus Methylocalor</taxon>
    </lineage>
</organism>
<protein>
    <submittedName>
        <fullName evidence="4">GlxA family transcriptional regulator</fullName>
    </submittedName>
</protein>
<accession>A0ABM9NJX7</accession>
<dbReference type="Pfam" id="PF12833">
    <property type="entry name" value="HTH_18"/>
    <property type="match status" value="1"/>
</dbReference>
<keyword evidence="2" id="KW-0804">Transcription</keyword>
<dbReference type="InterPro" id="IPR002818">
    <property type="entry name" value="DJ-1/PfpI"/>
</dbReference>
<dbReference type="Gene3D" id="1.10.10.60">
    <property type="entry name" value="Homeodomain-like"/>
    <property type="match status" value="1"/>
</dbReference>
<reference evidence="4 5" key="1">
    <citation type="submission" date="2024-04" db="EMBL/GenBank/DDBJ databases">
        <authorList>
            <person name="Cremers G."/>
        </authorList>
    </citation>
    <scope>NUCLEOTIDE SEQUENCE [LARGE SCALE GENOMIC DNA]</scope>
    <source>
        <strain evidence="4">MeCH1-AG</strain>
    </source>
</reference>
<name>A0ABM9NJX7_9GAMM</name>
<dbReference type="Pfam" id="PF01965">
    <property type="entry name" value="DJ-1_PfpI"/>
    <property type="match status" value="1"/>
</dbReference>
<evidence type="ECO:0000313" key="4">
    <source>
        <dbReference type="EMBL" id="CAL1240928.1"/>
    </source>
</evidence>
<dbReference type="PANTHER" id="PTHR43130:SF3">
    <property type="entry name" value="HTH-TYPE TRANSCRIPTIONAL REGULATOR RV1931C"/>
    <property type="match status" value="1"/>
</dbReference>
<dbReference type="InterPro" id="IPR009057">
    <property type="entry name" value="Homeodomain-like_sf"/>
</dbReference>
<dbReference type="PANTHER" id="PTHR43130">
    <property type="entry name" value="ARAC-FAMILY TRANSCRIPTIONAL REGULATOR"/>
    <property type="match status" value="1"/>
</dbReference>
<dbReference type="SUPFAM" id="SSF52317">
    <property type="entry name" value="Class I glutamine amidotransferase-like"/>
    <property type="match status" value="1"/>
</dbReference>
<dbReference type="InterPro" id="IPR052158">
    <property type="entry name" value="INH-QAR"/>
</dbReference>
<dbReference type="InterPro" id="IPR018060">
    <property type="entry name" value="HTH_AraC"/>
</dbReference>
<dbReference type="Proteomes" id="UP001497493">
    <property type="component" value="Chromosome"/>
</dbReference>
<dbReference type="SMART" id="SM00342">
    <property type="entry name" value="HTH_ARAC"/>
    <property type="match status" value="1"/>
</dbReference>
<dbReference type="EMBL" id="OZ026884">
    <property type="protein sequence ID" value="CAL1240928.1"/>
    <property type="molecule type" value="Genomic_DNA"/>
</dbReference>
<dbReference type="SUPFAM" id="SSF46689">
    <property type="entry name" value="Homeodomain-like"/>
    <property type="match status" value="2"/>
</dbReference>
<dbReference type="CDD" id="cd03137">
    <property type="entry name" value="GATase1_AraC_1"/>
    <property type="match status" value="1"/>
</dbReference>
<dbReference type="InterPro" id="IPR029062">
    <property type="entry name" value="Class_I_gatase-like"/>
</dbReference>
<evidence type="ECO:0000256" key="1">
    <source>
        <dbReference type="ARBA" id="ARBA00023015"/>
    </source>
</evidence>
<evidence type="ECO:0000313" key="5">
    <source>
        <dbReference type="Proteomes" id="UP001497493"/>
    </source>
</evidence>
<keyword evidence="1" id="KW-0805">Transcription regulation</keyword>
<evidence type="ECO:0000259" key="3">
    <source>
        <dbReference type="PROSITE" id="PS01124"/>
    </source>
</evidence>
<evidence type="ECO:0000256" key="2">
    <source>
        <dbReference type="ARBA" id="ARBA00023163"/>
    </source>
</evidence>
<dbReference type="Gene3D" id="3.40.50.880">
    <property type="match status" value="1"/>
</dbReference>